<keyword evidence="3" id="KW-1185">Reference proteome</keyword>
<dbReference type="Proteomes" id="UP001229209">
    <property type="component" value="Unassembled WGS sequence"/>
</dbReference>
<keyword evidence="1" id="KW-1133">Transmembrane helix</keyword>
<feature type="transmembrane region" description="Helical" evidence="1">
    <location>
        <begin position="7"/>
        <end position="31"/>
    </location>
</feature>
<keyword evidence="2" id="KW-0378">Hydrolase</keyword>
<organism evidence="2 3">
    <name type="scientific">Alicyclobacillus tolerans</name>
    <dbReference type="NCBI Taxonomy" id="90970"/>
    <lineage>
        <taxon>Bacteria</taxon>
        <taxon>Bacillati</taxon>
        <taxon>Bacillota</taxon>
        <taxon>Bacilli</taxon>
        <taxon>Bacillales</taxon>
        <taxon>Alicyclobacillaceae</taxon>
        <taxon>Alicyclobacillus</taxon>
    </lineage>
</organism>
<evidence type="ECO:0000313" key="3">
    <source>
        <dbReference type="Proteomes" id="UP001229209"/>
    </source>
</evidence>
<accession>A0ABT9LSD2</accession>
<keyword evidence="1" id="KW-0812">Transmembrane</keyword>
<proteinExistence type="predicted"/>
<dbReference type="EMBL" id="JAURUO010000001">
    <property type="protein sequence ID" value="MDP9727177.1"/>
    <property type="molecule type" value="Genomic_DNA"/>
</dbReference>
<feature type="transmembrane region" description="Helical" evidence="1">
    <location>
        <begin position="37"/>
        <end position="54"/>
    </location>
</feature>
<protein>
    <submittedName>
        <fullName evidence="2">Membrane protein implicated in regulation of membrane protease activity</fullName>
    </submittedName>
</protein>
<dbReference type="GO" id="GO:0008233">
    <property type="term" value="F:peptidase activity"/>
    <property type="evidence" value="ECO:0007669"/>
    <property type="project" value="UniProtKB-KW"/>
</dbReference>
<dbReference type="GO" id="GO:0006508">
    <property type="term" value="P:proteolysis"/>
    <property type="evidence" value="ECO:0007669"/>
    <property type="project" value="UniProtKB-KW"/>
</dbReference>
<reference evidence="2 3" key="1">
    <citation type="submission" date="2023-07" db="EMBL/GenBank/DDBJ databases">
        <title>Genomic Encyclopedia of Type Strains, Phase IV (KMG-IV): sequencing the most valuable type-strain genomes for metagenomic binning, comparative biology and taxonomic classification.</title>
        <authorList>
            <person name="Goeker M."/>
        </authorList>
    </citation>
    <scope>NUCLEOTIDE SEQUENCE [LARGE SCALE GENOMIC DNA]</scope>
    <source>
        <strain evidence="2 3">DSM 25924</strain>
    </source>
</reference>
<sequence>MTHVLLIILVVLAVLIFICLAILSFLALSVYFTLQPILSVLGRLAMVLGMAEWSKKWLDRWERRQHQRRP</sequence>
<name>A0ABT9LSD2_9BACL</name>
<gene>
    <name evidence="2" type="ORF">J2S04_000099</name>
</gene>
<keyword evidence="1" id="KW-0472">Membrane</keyword>
<evidence type="ECO:0000313" key="2">
    <source>
        <dbReference type="EMBL" id="MDP9727177.1"/>
    </source>
</evidence>
<evidence type="ECO:0000256" key="1">
    <source>
        <dbReference type="SAM" id="Phobius"/>
    </source>
</evidence>
<keyword evidence="2" id="KW-0645">Protease</keyword>
<comment type="caution">
    <text evidence="2">The sequence shown here is derived from an EMBL/GenBank/DDBJ whole genome shotgun (WGS) entry which is preliminary data.</text>
</comment>